<gene>
    <name evidence="8" type="ORF">BJA5080_07155</name>
</gene>
<dbReference type="InterPro" id="IPR002509">
    <property type="entry name" value="NODB_dom"/>
</dbReference>
<evidence type="ECO:0000256" key="5">
    <source>
        <dbReference type="ARBA" id="ARBA00022801"/>
    </source>
</evidence>
<evidence type="ECO:0000256" key="1">
    <source>
        <dbReference type="ARBA" id="ARBA00003236"/>
    </source>
</evidence>
<accession>A0A837C5E7</accession>
<evidence type="ECO:0000259" key="7">
    <source>
        <dbReference type="PROSITE" id="PS51677"/>
    </source>
</evidence>
<comment type="similarity">
    <text evidence="2">Belongs to the polysaccharide deacetylase family.</text>
</comment>
<keyword evidence="4" id="KW-0479">Metal-binding</keyword>
<sequence>MNRAMKRRIKPNSQMADYEVVLTFDDGPRPPNTDKVLAALAQECARATFFLVGRSSAEFPELVRRMAAQGHTVAHHSCRST</sequence>
<dbReference type="InterPro" id="IPR011330">
    <property type="entry name" value="Glyco_hydro/deAcase_b/a-brl"/>
</dbReference>
<dbReference type="GO" id="GO:0005975">
    <property type="term" value="P:carbohydrate metabolic process"/>
    <property type="evidence" value="ECO:0007669"/>
    <property type="project" value="InterPro"/>
</dbReference>
<dbReference type="GO" id="GO:0016810">
    <property type="term" value="F:hydrolase activity, acting on carbon-nitrogen (but not peptide) bonds"/>
    <property type="evidence" value="ECO:0007669"/>
    <property type="project" value="InterPro"/>
</dbReference>
<keyword evidence="5" id="KW-0378">Hydrolase</keyword>
<proteinExistence type="inferred from homology"/>
<dbReference type="PANTHER" id="PTHR10587:SF133">
    <property type="entry name" value="CHITIN DEACETYLASE 1-RELATED"/>
    <property type="match status" value="1"/>
</dbReference>
<feature type="domain" description="NodB homology" evidence="7">
    <location>
        <begin position="18"/>
        <end position="81"/>
    </location>
</feature>
<evidence type="ECO:0000313" key="9">
    <source>
        <dbReference type="Proteomes" id="UP000024900"/>
    </source>
</evidence>
<reference evidence="8 9" key="1">
    <citation type="journal article" date="2014" name="BMC Genomics">
        <title>Comparative genomics of Bradyrhizobium japonicum CPAC 15 and Bradyrhizobium diazoefficiens CPAC 7: elite model strains for understanding symbiotic performance with soybean.</title>
        <authorList>
            <person name="Siqueira A.F."/>
            <person name="Ormeno-Orrillo E."/>
            <person name="Souza R.C."/>
            <person name="Rodrigues E.P."/>
            <person name="Almeida L.G."/>
            <person name="Barcellos F.G."/>
            <person name="Batista J.S."/>
            <person name="Nakatami A.S."/>
            <person name="Martinez-Romero E."/>
            <person name="Vasconcelos A.T."/>
            <person name="Hungria M."/>
        </authorList>
    </citation>
    <scope>NUCLEOTIDE SEQUENCE [LARGE SCALE GENOMIC DNA]</scope>
    <source>
        <strain evidence="8 9">SEMIA 5080</strain>
    </source>
</reference>
<dbReference type="InterPro" id="IPR050248">
    <property type="entry name" value="Polysacc_deacetylase_ArnD"/>
</dbReference>
<comment type="function">
    <text evidence="1">Is involved in generating a small heat-stable compound (Nod), an acylated oligomer of N-acetylglucosamine, that stimulates mitosis in various plant protoplasts.</text>
</comment>
<comment type="caution">
    <text evidence="8">The sequence shown here is derived from an EMBL/GenBank/DDBJ whole genome shotgun (WGS) entry which is preliminary data.</text>
</comment>
<protein>
    <recommendedName>
        <fullName evidence="3">Chitooligosaccharide deacetylase</fullName>
    </recommendedName>
    <alternativeName>
        <fullName evidence="6">Nodulation protein B</fullName>
    </alternativeName>
</protein>
<dbReference type="CDD" id="cd10917">
    <property type="entry name" value="CE4_NodB_like_6s_7s"/>
    <property type="match status" value="1"/>
</dbReference>
<evidence type="ECO:0000313" key="8">
    <source>
        <dbReference type="EMBL" id="KGJ64457.1"/>
    </source>
</evidence>
<dbReference type="Pfam" id="PF01522">
    <property type="entry name" value="Polysacc_deac_1"/>
    <property type="match status" value="1"/>
</dbReference>
<evidence type="ECO:0000256" key="2">
    <source>
        <dbReference type="ARBA" id="ARBA00010973"/>
    </source>
</evidence>
<dbReference type="PANTHER" id="PTHR10587">
    <property type="entry name" value="GLYCOSYL TRANSFERASE-RELATED"/>
    <property type="match status" value="1"/>
</dbReference>
<dbReference type="AlphaFoldDB" id="A0A837C5E7"/>
<dbReference type="Gene3D" id="3.20.20.370">
    <property type="entry name" value="Glycoside hydrolase/deacetylase"/>
    <property type="match status" value="1"/>
</dbReference>
<dbReference type="Proteomes" id="UP000024900">
    <property type="component" value="Unassembled WGS sequence"/>
</dbReference>
<name>A0A837C5E7_9BRAD</name>
<evidence type="ECO:0000256" key="6">
    <source>
        <dbReference type="ARBA" id="ARBA00032976"/>
    </source>
</evidence>
<evidence type="ECO:0000256" key="3">
    <source>
        <dbReference type="ARBA" id="ARBA00020071"/>
    </source>
</evidence>
<evidence type="ECO:0000256" key="4">
    <source>
        <dbReference type="ARBA" id="ARBA00022723"/>
    </source>
</evidence>
<dbReference type="GO" id="GO:0016020">
    <property type="term" value="C:membrane"/>
    <property type="evidence" value="ECO:0007669"/>
    <property type="project" value="TreeGrafter"/>
</dbReference>
<dbReference type="GO" id="GO:0046872">
    <property type="term" value="F:metal ion binding"/>
    <property type="evidence" value="ECO:0007669"/>
    <property type="project" value="UniProtKB-KW"/>
</dbReference>
<dbReference type="PROSITE" id="PS51677">
    <property type="entry name" value="NODB"/>
    <property type="match status" value="1"/>
</dbReference>
<dbReference type="EMBL" id="ADOU02000007">
    <property type="protein sequence ID" value="KGJ64457.1"/>
    <property type="molecule type" value="Genomic_DNA"/>
</dbReference>
<organism evidence="8 9">
    <name type="scientific">Bradyrhizobium diazoefficiens SEMIA 5080</name>
    <dbReference type="NCBI Taxonomy" id="754504"/>
    <lineage>
        <taxon>Bacteria</taxon>
        <taxon>Pseudomonadati</taxon>
        <taxon>Pseudomonadota</taxon>
        <taxon>Alphaproteobacteria</taxon>
        <taxon>Hyphomicrobiales</taxon>
        <taxon>Nitrobacteraceae</taxon>
        <taxon>Bradyrhizobium</taxon>
    </lineage>
</organism>
<dbReference type="SUPFAM" id="SSF88713">
    <property type="entry name" value="Glycoside hydrolase/deacetylase"/>
    <property type="match status" value="1"/>
</dbReference>